<feature type="domain" description="Sodium/calcium exchanger membrane region" evidence="6">
    <location>
        <begin position="167"/>
        <end position="307"/>
    </location>
</feature>
<accession>A0ABZ1C6A0</accession>
<feature type="transmembrane region" description="Helical" evidence="5">
    <location>
        <begin position="293"/>
        <end position="311"/>
    </location>
</feature>
<feature type="transmembrane region" description="Helical" evidence="5">
    <location>
        <begin position="264"/>
        <end position="281"/>
    </location>
</feature>
<reference evidence="7 8" key="1">
    <citation type="submission" date="2023-12" db="EMBL/GenBank/DDBJ databases">
        <title>Description of an unclassified Opitutus bacterium of Verrucomicrobiota.</title>
        <authorList>
            <person name="Zhang D.-F."/>
        </authorList>
    </citation>
    <scope>NUCLEOTIDE SEQUENCE [LARGE SCALE GENOMIC DNA]</scope>
    <source>
        <strain evidence="7 8">WL0086</strain>
    </source>
</reference>
<dbReference type="Proteomes" id="UP000738431">
    <property type="component" value="Chromosome"/>
</dbReference>
<dbReference type="Gene3D" id="1.20.1420.30">
    <property type="entry name" value="NCX, central ion-binding region"/>
    <property type="match status" value="1"/>
</dbReference>
<name>A0ABZ1C6A0_9BACT</name>
<dbReference type="InterPro" id="IPR044880">
    <property type="entry name" value="NCX_ion-bd_dom_sf"/>
</dbReference>
<feature type="transmembrane region" description="Helical" evidence="5">
    <location>
        <begin position="64"/>
        <end position="90"/>
    </location>
</feature>
<evidence type="ECO:0000256" key="3">
    <source>
        <dbReference type="ARBA" id="ARBA00022989"/>
    </source>
</evidence>
<dbReference type="Pfam" id="PF01699">
    <property type="entry name" value="Na_Ca_ex"/>
    <property type="match status" value="2"/>
</dbReference>
<evidence type="ECO:0000256" key="5">
    <source>
        <dbReference type="SAM" id="Phobius"/>
    </source>
</evidence>
<feature type="transmembrane region" description="Helical" evidence="5">
    <location>
        <begin position="125"/>
        <end position="143"/>
    </location>
</feature>
<dbReference type="PANTHER" id="PTHR10846">
    <property type="entry name" value="SODIUM/POTASSIUM/CALCIUM EXCHANGER"/>
    <property type="match status" value="1"/>
</dbReference>
<evidence type="ECO:0000256" key="4">
    <source>
        <dbReference type="ARBA" id="ARBA00023136"/>
    </source>
</evidence>
<feature type="domain" description="Sodium/calcium exchanger membrane region" evidence="6">
    <location>
        <begin position="4"/>
        <end position="142"/>
    </location>
</feature>
<dbReference type="InterPro" id="IPR004837">
    <property type="entry name" value="NaCa_Exmemb"/>
</dbReference>
<keyword evidence="8" id="KW-1185">Reference proteome</keyword>
<evidence type="ECO:0000313" key="8">
    <source>
        <dbReference type="Proteomes" id="UP000738431"/>
    </source>
</evidence>
<evidence type="ECO:0000256" key="2">
    <source>
        <dbReference type="ARBA" id="ARBA00022692"/>
    </source>
</evidence>
<sequence length="312" mass="32314">MPPFLLLIIGLAILTFGAELLVRGASALALRLGLTPLVVGLTVVAFGTSAPELVVSLQAAQRDAAAIAVGNVIGSNLCNLALIMGLCALCRPLTANHAVIRREVPLLIIATVVSALLLLNDHLAAWESGILFLCLIAYTWLTLRQAKQDPDQSLGEEVPAPVNLPLATVLSLGGLGLLLWGSDLFVDGAVTLARQWGWSETLIGLTIVAIGTSLPELAISLVAVLKGENDVAIGNLVGSSLFNLLGILGATGLASGGTMAHLDYVDLGALVLITAAIFPLVKTGGRINRAEGAFLLLSYAAYSAWLVVHKVA</sequence>
<keyword evidence="3 5" id="KW-1133">Transmembrane helix</keyword>
<keyword evidence="2 5" id="KW-0812">Transmembrane</keyword>
<evidence type="ECO:0000313" key="7">
    <source>
        <dbReference type="EMBL" id="WRQ87254.1"/>
    </source>
</evidence>
<dbReference type="InterPro" id="IPR004481">
    <property type="entry name" value="K/Na/Ca-exchanger"/>
</dbReference>
<gene>
    <name evidence="7" type="ORF">K1X11_020770</name>
</gene>
<comment type="subcellular location">
    <subcellularLocation>
        <location evidence="1">Membrane</location>
        <topology evidence="1">Multi-pass membrane protein</topology>
    </subcellularLocation>
</comment>
<dbReference type="EMBL" id="CP139781">
    <property type="protein sequence ID" value="WRQ87254.1"/>
    <property type="molecule type" value="Genomic_DNA"/>
</dbReference>
<evidence type="ECO:0000256" key="1">
    <source>
        <dbReference type="ARBA" id="ARBA00004141"/>
    </source>
</evidence>
<protein>
    <submittedName>
        <fullName evidence="7">Calcium/sodium antiporter</fullName>
    </submittedName>
</protein>
<dbReference type="Gene3D" id="6.10.280.80">
    <property type="entry name" value="NCX, peripheral helical region"/>
    <property type="match status" value="1"/>
</dbReference>
<keyword evidence="4 5" id="KW-0472">Membrane</keyword>
<feature type="transmembrane region" description="Helical" evidence="5">
    <location>
        <begin position="202"/>
        <end position="225"/>
    </location>
</feature>
<proteinExistence type="predicted"/>
<dbReference type="RefSeq" id="WP_221029333.1">
    <property type="nucleotide sequence ID" value="NZ_CP139781.1"/>
</dbReference>
<organism evidence="7 8">
    <name type="scientific">Actomonas aquatica</name>
    <dbReference type="NCBI Taxonomy" id="2866162"/>
    <lineage>
        <taxon>Bacteria</taxon>
        <taxon>Pseudomonadati</taxon>
        <taxon>Verrucomicrobiota</taxon>
        <taxon>Opitutia</taxon>
        <taxon>Opitutales</taxon>
        <taxon>Opitutaceae</taxon>
        <taxon>Actomonas</taxon>
    </lineage>
</organism>
<feature type="transmembrane region" description="Helical" evidence="5">
    <location>
        <begin position="164"/>
        <end position="182"/>
    </location>
</feature>
<dbReference type="NCBIfam" id="TIGR00367">
    <property type="entry name" value="calcium/sodium antiporter"/>
    <property type="match status" value="1"/>
</dbReference>
<feature type="transmembrane region" description="Helical" evidence="5">
    <location>
        <begin position="102"/>
        <end position="119"/>
    </location>
</feature>
<dbReference type="PANTHER" id="PTHR10846:SF8">
    <property type="entry name" value="INNER MEMBRANE PROTEIN YRBG"/>
    <property type="match status" value="1"/>
</dbReference>
<feature type="transmembrane region" description="Helical" evidence="5">
    <location>
        <begin position="232"/>
        <end position="252"/>
    </location>
</feature>
<evidence type="ECO:0000259" key="6">
    <source>
        <dbReference type="Pfam" id="PF01699"/>
    </source>
</evidence>